<gene>
    <name evidence="3" type="ORF">CEW88_09985</name>
</gene>
<proteinExistence type="predicted"/>
<accession>A0A2U8HFX4</accession>
<dbReference type="SUPFAM" id="SSF101801">
    <property type="entry name" value="Surface presentation of antigens (SPOA)"/>
    <property type="match status" value="1"/>
</dbReference>
<dbReference type="EMBL" id="CP022189">
    <property type="protein sequence ID" value="AWI84672.1"/>
    <property type="molecule type" value="Genomic_DNA"/>
</dbReference>
<feature type="region of interest" description="Disordered" evidence="1">
    <location>
        <begin position="262"/>
        <end position="351"/>
    </location>
</feature>
<dbReference type="Proteomes" id="UP000244915">
    <property type="component" value="Chromosome 1"/>
</dbReference>
<evidence type="ECO:0000256" key="1">
    <source>
        <dbReference type="SAM" id="MobiDB-lite"/>
    </source>
</evidence>
<evidence type="ECO:0000259" key="2">
    <source>
        <dbReference type="Pfam" id="PF01052"/>
    </source>
</evidence>
<reference evidence="3 4" key="1">
    <citation type="submission" date="2017-06" db="EMBL/GenBank/DDBJ databases">
        <title>Yangia sp. YSBP01 complete genome sequence.</title>
        <authorList>
            <person name="Woo J.-H."/>
            <person name="Kim H.-S."/>
        </authorList>
    </citation>
    <scope>NUCLEOTIDE SEQUENCE [LARGE SCALE GENOMIC DNA]</scope>
    <source>
        <strain evidence="3 4">YSBP01</strain>
    </source>
</reference>
<keyword evidence="3" id="KW-0282">Flagellum</keyword>
<sequence length="351" mass="37486">MSPAKALRRALSRTADVLWDLALVAHAVDQEHLDQDGVVAQLPPEALLLLLDGPDGVVGFVTLDRDLVTGLTEVQTMLQVTQMPAEPRAFTATDAAMTAPLLDGTLERFARFLEDHPLRPQIEGFRFGAMLEDARAAGMLLDAPGYMVFRATLDLALGRRRGELRLFLPERPGARRAGPPGQPGTHEQKMGLLPAQMRAVLGALRLPLNKVQALRPGDLLPLSPDMLDAVTLHAGPGAPVAGGRLGQINGMRAVRLSWPRVAPQDEAPDVPEMTELPDMAPAPPDAAPEEFGLDEIASGLPDLPDLPDVPEPGGGEFDFASTFGDDAATEEEGAATEFDFDFSAAPIKDDD</sequence>
<protein>
    <submittedName>
        <fullName evidence="3">Flagellar motor switch protein FliM</fullName>
    </submittedName>
</protein>
<evidence type="ECO:0000313" key="3">
    <source>
        <dbReference type="EMBL" id="AWI84672.1"/>
    </source>
</evidence>
<dbReference type="AlphaFoldDB" id="A0A2U8HFX4"/>
<dbReference type="Gene3D" id="2.30.330.10">
    <property type="entry name" value="SpoA-like"/>
    <property type="match status" value="1"/>
</dbReference>
<dbReference type="InterPro" id="IPR001543">
    <property type="entry name" value="FliN-like_C"/>
</dbReference>
<organism evidence="3 4">
    <name type="scientific">Alloyangia pacifica</name>
    <dbReference type="NCBI Taxonomy" id="311180"/>
    <lineage>
        <taxon>Bacteria</taxon>
        <taxon>Pseudomonadati</taxon>
        <taxon>Pseudomonadota</taxon>
        <taxon>Alphaproteobacteria</taxon>
        <taxon>Rhodobacterales</taxon>
        <taxon>Roseobacteraceae</taxon>
        <taxon>Alloyangia</taxon>
    </lineage>
</organism>
<evidence type="ECO:0000313" key="4">
    <source>
        <dbReference type="Proteomes" id="UP000244915"/>
    </source>
</evidence>
<keyword evidence="3" id="KW-0966">Cell projection</keyword>
<feature type="compositionally biased region" description="Acidic residues" evidence="1">
    <location>
        <begin position="327"/>
        <end position="340"/>
    </location>
</feature>
<dbReference type="OrthoDB" id="7824563at2"/>
<name>A0A2U8HFX4_9RHOB</name>
<dbReference type="Pfam" id="PF01052">
    <property type="entry name" value="FliMN_C"/>
    <property type="match status" value="1"/>
</dbReference>
<dbReference type="InterPro" id="IPR036429">
    <property type="entry name" value="SpoA-like_sf"/>
</dbReference>
<dbReference type="KEGG" id="ypac:CEW88_09985"/>
<feature type="domain" description="Flagellar motor switch protein FliN-like C-terminal" evidence="2">
    <location>
        <begin position="193"/>
        <end position="256"/>
    </location>
</feature>
<keyword evidence="3" id="KW-0969">Cilium</keyword>